<accession>A0A4U2ZH03</accession>
<evidence type="ECO:0000313" key="3">
    <source>
        <dbReference type="Proteomes" id="UP000305524"/>
    </source>
</evidence>
<organism evidence="2 3">
    <name type="scientific">Bacillus mycoides</name>
    <dbReference type="NCBI Taxonomy" id="1405"/>
    <lineage>
        <taxon>Bacteria</taxon>
        <taxon>Bacillati</taxon>
        <taxon>Bacillota</taxon>
        <taxon>Bacilli</taxon>
        <taxon>Bacillales</taxon>
        <taxon>Bacillaceae</taxon>
        <taxon>Bacillus</taxon>
        <taxon>Bacillus cereus group</taxon>
    </lineage>
</organism>
<comment type="caution">
    <text evidence="2">The sequence shown here is derived from an EMBL/GenBank/DDBJ whole genome shotgun (WGS) entry which is preliminary data.</text>
</comment>
<dbReference type="RefSeq" id="WP_137059847.1">
    <property type="nucleotide sequence ID" value="NZ_SZOD01001609.1"/>
</dbReference>
<dbReference type="AlphaFoldDB" id="A0A4U2ZH03"/>
<keyword evidence="1" id="KW-0175">Coiled coil</keyword>
<proteinExistence type="predicted"/>
<reference evidence="2 3" key="1">
    <citation type="journal article" date="2019" name="Environ. Microbiol.">
        <title>An active ?-lactamase is a part of an orchestrated cell wall stress resistance network of Bacillus subtilis and related rhizosphere species.</title>
        <authorList>
            <person name="Bucher T."/>
            <person name="Keren-Paz A."/>
            <person name="Hausser J."/>
            <person name="Olender T."/>
            <person name="Cytryn E."/>
            <person name="Kolodkin-Gal I."/>
        </authorList>
    </citation>
    <scope>NUCLEOTIDE SEQUENCE [LARGE SCALE GENOMIC DNA]</scope>
    <source>
        <strain evidence="2 3">I186</strain>
    </source>
</reference>
<name>A0A4U2ZH03_BACMY</name>
<evidence type="ECO:0000256" key="1">
    <source>
        <dbReference type="SAM" id="Coils"/>
    </source>
</evidence>
<dbReference type="Proteomes" id="UP000305524">
    <property type="component" value="Unassembled WGS sequence"/>
</dbReference>
<dbReference type="EMBL" id="SZOD01001609">
    <property type="protein sequence ID" value="TKI73768.1"/>
    <property type="molecule type" value="Genomic_DNA"/>
</dbReference>
<protein>
    <submittedName>
        <fullName evidence="2">Uncharacterized protein</fullName>
    </submittedName>
</protein>
<sequence length="68" mass="7992">MDIQKRFQKAIKKNEKAMEELRNYTSNSEQVNKAITDRLIKLNENNRELKMALHVKDEFDADVVVEGI</sequence>
<feature type="coiled-coil region" evidence="1">
    <location>
        <begin position="7"/>
        <end position="52"/>
    </location>
</feature>
<gene>
    <name evidence="2" type="ORF">FC701_36785</name>
</gene>
<evidence type="ECO:0000313" key="2">
    <source>
        <dbReference type="EMBL" id="TKI73768.1"/>
    </source>
</evidence>